<dbReference type="Gene3D" id="1.10.10.10">
    <property type="entry name" value="Winged helix-like DNA-binding domain superfamily/Winged helix DNA-binding domain"/>
    <property type="match status" value="1"/>
</dbReference>
<reference evidence="1 2" key="1">
    <citation type="submission" date="2021-11" db="EMBL/GenBank/DDBJ databases">
        <authorList>
            <person name="Islam A."/>
            <person name="Islam S."/>
            <person name="Flora M.S."/>
            <person name="Rahman M."/>
            <person name="Ziaur R.M."/>
            <person name="Epstein J.H."/>
            <person name="Hassan M."/>
            <person name="Klassen M."/>
            <person name="Woodard K."/>
            <person name="Webb A."/>
            <person name="Webby R.J."/>
            <person name="El Zowalaty M.E."/>
        </authorList>
    </citation>
    <scope>NUCLEOTIDE SEQUENCE [LARGE SCALE GENOMIC DNA]</scope>
    <source>
        <strain evidence="1">Pf1</strain>
    </source>
</reference>
<accession>A0ABN8CD60</accession>
<dbReference type="Proteomes" id="UP001157938">
    <property type="component" value="Unassembled WGS sequence"/>
</dbReference>
<name>A0ABN8CD60_9STRA</name>
<dbReference type="InterPro" id="IPR036388">
    <property type="entry name" value="WH-like_DNA-bd_sf"/>
</dbReference>
<evidence type="ECO:0000313" key="2">
    <source>
        <dbReference type="Proteomes" id="UP001157938"/>
    </source>
</evidence>
<proteinExistence type="predicted"/>
<dbReference type="EMBL" id="CAKLBC010001325">
    <property type="protein sequence ID" value="CAH0491126.1"/>
    <property type="molecule type" value="Genomic_DNA"/>
</dbReference>
<protein>
    <submittedName>
        <fullName evidence="1">Uncharacterized protein</fullName>
    </submittedName>
</protein>
<organism evidence="1 2">
    <name type="scientific">Peronospora farinosa</name>
    <dbReference type="NCBI Taxonomy" id="134698"/>
    <lineage>
        <taxon>Eukaryota</taxon>
        <taxon>Sar</taxon>
        <taxon>Stramenopiles</taxon>
        <taxon>Oomycota</taxon>
        <taxon>Peronosporomycetes</taxon>
        <taxon>Peronosporales</taxon>
        <taxon>Peronosporaceae</taxon>
        <taxon>Peronospora</taxon>
    </lineage>
</organism>
<evidence type="ECO:0000313" key="1">
    <source>
        <dbReference type="EMBL" id="CAH0491126.1"/>
    </source>
</evidence>
<dbReference type="SUPFAM" id="SSF46785">
    <property type="entry name" value="Winged helix' DNA-binding domain"/>
    <property type="match status" value="1"/>
</dbReference>
<comment type="caution">
    <text evidence="1">The sequence shown here is derived from an EMBL/GenBank/DDBJ whole genome shotgun (WGS) entry which is preliminary data.</text>
</comment>
<sequence>MAQKSSSGYITSTDVSVEMHTSFPLAWEYLKVAEGLGKLCRDETFEGTNFYPNKFDQFVQDTEATLTL</sequence>
<keyword evidence="2" id="KW-1185">Reference proteome</keyword>
<dbReference type="InterPro" id="IPR036390">
    <property type="entry name" value="WH_DNA-bd_sf"/>
</dbReference>
<gene>
    <name evidence="1" type="ORF">PFR001_LOCUS6410</name>
</gene>